<keyword evidence="5" id="KW-1185">Reference proteome</keyword>
<reference evidence="4 5" key="1">
    <citation type="submission" date="2017-06" db="EMBL/GenBank/DDBJ databases">
        <title>Raineya orbicola gen. nov., sp. nov. a slightly thermophilic bacterium of the phylum Bacteroidetes and the description of Raineyaceae fam. nov.</title>
        <authorList>
            <person name="Albuquerque L."/>
            <person name="Polonia A.R.M."/>
            <person name="Barroso C."/>
            <person name="Froufe H.J.C."/>
            <person name="Lage O."/>
            <person name="Lobo-Da-Cunha A."/>
            <person name="Egas C."/>
            <person name="Da Costa M.S."/>
        </authorList>
    </citation>
    <scope>NUCLEOTIDE SEQUENCE [LARGE SCALE GENOMIC DNA]</scope>
    <source>
        <strain evidence="4 5">SPSPC-11</strain>
    </source>
</reference>
<sequence length="367" mass="42105">MIKILRKQTDFRIYYKENSWSKQDCLKFTKDENLPYWISQILEFCKDWLSEKEIFSFQTSGSTGTPKTIQASRKQLLASVTLTQKAFQLKGGEVALLCLPTEFIAGKMMLIRGMELAWHIILQETQSNPLQNLEVSRKIDFAAFVPLQMQSILEQTPEKINRLFHKQSTIILGGTSLSYSLEKSLEKLKIPIFHTYGMTETLSHIAVRAVNGKEKSDFFQVLEGVKVRLDKRGCLCITSPTTDFQEIITNDIADILPNGTFRITGRIDNVINSGGVKIQLEMVEKIVEKVFEAEHIHNRFFCIGIPDEKLGQKLVLCVENAFWNVEKEREILNKIALLTTNKYYVPKSILYKSHFEQTATGKIKRIL</sequence>
<gene>
    <name evidence="4" type="ORF">Rain11_0380</name>
</gene>
<dbReference type="PANTHER" id="PTHR43201:SF5">
    <property type="entry name" value="MEDIUM-CHAIN ACYL-COA LIGASE ACSF2, MITOCHONDRIAL"/>
    <property type="match status" value="1"/>
</dbReference>
<proteinExistence type="inferred from homology"/>
<evidence type="ECO:0000256" key="1">
    <source>
        <dbReference type="ARBA" id="ARBA00006432"/>
    </source>
</evidence>
<comment type="similarity">
    <text evidence="1">Belongs to the ATP-dependent AMP-binding enzyme family.</text>
</comment>
<dbReference type="InterPro" id="IPR000873">
    <property type="entry name" value="AMP-dep_synth/lig_dom"/>
</dbReference>
<dbReference type="GO" id="GO:0006631">
    <property type="term" value="P:fatty acid metabolic process"/>
    <property type="evidence" value="ECO:0007669"/>
    <property type="project" value="TreeGrafter"/>
</dbReference>
<dbReference type="RefSeq" id="WP_101357642.1">
    <property type="nucleotide sequence ID" value="NZ_NKXO01000004.1"/>
</dbReference>
<dbReference type="InterPro" id="IPR042099">
    <property type="entry name" value="ANL_N_sf"/>
</dbReference>
<dbReference type="EMBL" id="NKXO01000004">
    <property type="protein sequence ID" value="PKQ70650.1"/>
    <property type="molecule type" value="Genomic_DNA"/>
</dbReference>
<dbReference type="InterPro" id="IPR045851">
    <property type="entry name" value="AMP-bd_C_sf"/>
</dbReference>
<feature type="domain" description="AMP-dependent synthetase/ligase" evidence="3">
    <location>
        <begin position="14"/>
        <end position="210"/>
    </location>
</feature>
<dbReference type="OrthoDB" id="8870348at2"/>
<protein>
    <submittedName>
        <fullName evidence="4">AMP-binding enzyme</fullName>
    </submittedName>
</protein>
<dbReference type="SUPFAM" id="SSF56801">
    <property type="entry name" value="Acetyl-CoA synthetase-like"/>
    <property type="match status" value="1"/>
</dbReference>
<dbReference type="Gene3D" id="3.40.50.12780">
    <property type="entry name" value="N-terminal domain of ligase-like"/>
    <property type="match status" value="1"/>
</dbReference>
<dbReference type="Gene3D" id="3.30.300.30">
    <property type="match status" value="1"/>
</dbReference>
<accession>A0A2N3IJZ0</accession>
<dbReference type="PANTHER" id="PTHR43201">
    <property type="entry name" value="ACYL-COA SYNTHETASE"/>
    <property type="match status" value="1"/>
</dbReference>
<evidence type="ECO:0000256" key="2">
    <source>
        <dbReference type="ARBA" id="ARBA00022598"/>
    </source>
</evidence>
<dbReference type="Proteomes" id="UP000233387">
    <property type="component" value="Unassembled WGS sequence"/>
</dbReference>
<dbReference type="GO" id="GO:0031956">
    <property type="term" value="F:medium-chain fatty acid-CoA ligase activity"/>
    <property type="evidence" value="ECO:0007669"/>
    <property type="project" value="TreeGrafter"/>
</dbReference>
<dbReference type="Pfam" id="PF00501">
    <property type="entry name" value="AMP-binding"/>
    <property type="match status" value="1"/>
</dbReference>
<evidence type="ECO:0000259" key="3">
    <source>
        <dbReference type="Pfam" id="PF00501"/>
    </source>
</evidence>
<dbReference type="AlphaFoldDB" id="A0A2N3IJZ0"/>
<name>A0A2N3IJZ0_9BACT</name>
<evidence type="ECO:0000313" key="4">
    <source>
        <dbReference type="EMBL" id="PKQ70650.1"/>
    </source>
</evidence>
<organism evidence="4 5">
    <name type="scientific">Raineya orbicola</name>
    <dbReference type="NCBI Taxonomy" id="2016530"/>
    <lineage>
        <taxon>Bacteria</taxon>
        <taxon>Pseudomonadati</taxon>
        <taxon>Bacteroidota</taxon>
        <taxon>Cytophagia</taxon>
        <taxon>Cytophagales</taxon>
        <taxon>Raineyaceae</taxon>
        <taxon>Raineya</taxon>
    </lineage>
</organism>
<evidence type="ECO:0000313" key="5">
    <source>
        <dbReference type="Proteomes" id="UP000233387"/>
    </source>
</evidence>
<keyword evidence="2" id="KW-0436">Ligase</keyword>
<comment type="caution">
    <text evidence="4">The sequence shown here is derived from an EMBL/GenBank/DDBJ whole genome shotgun (WGS) entry which is preliminary data.</text>
</comment>